<dbReference type="EMBL" id="BEXD01000624">
    <property type="protein sequence ID" value="GBB88975.1"/>
    <property type="molecule type" value="Genomic_DNA"/>
</dbReference>
<feature type="compositionally biased region" description="Acidic residues" evidence="1">
    <location>
        <begin position="443"/>
        <end position="466"/>
    </location>
</feature>
<comment type="caution">
    <text evidence="2">The sequence shown here is derived from an EMBL/GenBank/DDBJ whole genome shotgun (WGS) entry which is preliminary data.</text>
</comment>
<name>A0A2Z6QH95_9GLOM</name>
<evidence type="ECO:0000313" key="4">
    <source>
        <dbReference type="Proteomes" id="UP000247702"/>
    </source>
</evidence>
<keyword evidence="4" id="KW-1185">Reference proteome</keyword>
<sequence>MSTSSQKVFLTTDILYTIFNNFKRQDDIYLLLTVHSTWTQILIKHLWKSPLWPSTKSFSCFIKTLQYSTPYFPYSTLIRHLSFTPHKNRDPPSFTQKDILFLSKVCTNLTNLTVSWMQDPFNSYTFSQFLINSPNLKSIIAPSCTIEWLTNALEPIITNHSVKSLYHIELKNWSYETLETIVLLKKISLNCKNIKSISAPLFITKDVASIIISSYPQLEKFRCHSITNDGLNILIKGLRNLKELSLTFDNEDQDISDENTFHYAKDFSILEKFILTIGYDSNFPKFFNIFSSYQKNLKELELIHCFGLKDDSFIPIVQHCNSLESIKLKWCSQLTDSSYIALAEGRNQNLKRLFIFRSEITDVGLKHISKHCQNLEILDLENCKWITLNSLVMIIRNCKKLRKLRGSLPESFAVGIIHEIIKNRKNYYLEELKFREASCRDPIDEDVEESDDDDDDDDSSNDDDDSNSSNGNGDNINDHNDINTSSGSGSGSGSGSESVSGNVVEDMIENMINSANKFLDEFKNEFINVLNEISNIAIVNNNLITLERKNDLKNIRSRKKFNGRLFQELSNSCPNLRKLTLRNGKIENLTGDELVGILHSFENLEKLCLIPSNLHKNHIKQLEDHPRLKEVLFIGGCTEKAERYIEEDRNGKIFIKVMRTYGFLRF</sequence>
<accession>A0A2Z6QH95</accession>
<feature type="region of interest" description="Disordered" evidence="1">
    <location>
        <begin position="440"/>
        <end position="500"/>
    </location>
</feature>
<proteinExistence type="predicted"/>
<dbReference type="STRING" id="94130.A0A2Z6QH95"/>
<dbReference type="InterPro" id="IPR032675">
    <property type="entry name" value="LRR_dom_sf"/>
</dbReference>
<dbReference type="Proteomes" id="UP000247702">
    <property type="component" value="Unassembled WGS sequence"/>
</dbReference>
<dbReference type="SUPFAM" id="SSF52047">
    <property type="entry name" value="RNI-like"/>
    <property type="match status" value="2"/>
</dbReference>
<dbReference type="EMBL" id="BLAL01000004">
    <property type="protein sequence ID" value="GES72899.1"/>
    <property type="molecule type" value="Genomic_DNA"/>
</dbReference>
<reference evidence="3" key="2">
    <citation type="submission" date="2019-10" db="EMBL/GenBank/DDBJ databases">
        <title>Conservation and host-specific expression of non-tandemly repeated heterogenous ribosome RNA gene in arbuscular mycorrhizal fungi.</title>
        <authorList>
            <person name="Maeda T."/>
            <person name="Kobayashi Y."/>
            <person name="Nakagawa T."/>
            <person name="Ezawa T."/>
            <person name="Yamaguchi K."/>
            <person name="Bino T."/>
            <person name="Nishimoto Y."/>
            <person name="Shigenobu S."/>
            <person name="Kawaguchi M."/>
        </authorList>
    </citation>
    <scope>NUCLEOTIDE SEQUENCE</scope>
    <source>
        <strain evidence="3">HR1</strain>
    </source>
</reference>
<dbReference type="GO" id="GO:0019005">
    <property type="term" value="C:SCF ubiquitin ligase complex"/>
    <property type="evidence" value="ECO:0007669"/>
    <property type="project" value="TreeGrafter"/>
</dbReference>
<organism evidence="2 4">
    <name type="scientific">Rhizophagus clarus</name>
    <dbReference type="NCBI Taxonomy" id="94130"/>
    <lineage>
        <taxon>Eukaryota</taxon>
        <taxon>Fungi</taxon>
        <taxon>Fungi incertae sedis</taxon>
        <taxon>Mucoromycota</taxon>
        <taxon>Glomeromycotina</taxon>
        <taxon>Glomeromycetes</taxon>
        <taxon>Glomerales</taxon>
        <taxon>Glomeraceae</taxon>
        <taxon>Rhizophagus</taxon>
    </lineage>
</organism>
<dbReference type="AlphaFoldDB" id="A0A2Z6QH95"/>
<dbReference type="Gene3D" id="3.80.10.10">
    <property type="entry name" value="Ribonuclease Inhibitor"/>
    <property type="match status" value="2"/>
</dbReference>
<gene>
    <name evidence="3" type="ORF">RCL2_000044400</name>
    <name evidence="2" type="ORF">RclHR1_01560011</name>
</gene>
<dbReference type="PANTHER" id="PTHR13318">
    <property type="entry name" value="PARTNER OF PAIRED, ISOFORM B-RELATED"/>
    <property type="match status" value="1"/>
</dbReference>
<reference evidence="2 4" key="1">
    <citation type="submission" date="2017-11" db="EMBL/GenBank/DDBJ databases">
        <title>The genome of Rhizophagus clarus HR1 reveals common genetic basis of auxotrophy among arbuscular mycorrhizal fungi.</title>
        <authorList>
            <person name="Kobayashi Y."/>
        </authorList>
    </citation>
    <scope>NUCLEOTIDE SEQUENCE [LARGE SCALE GENOMIC DNA]</scope>
    <source>
        <strain evidence="2 4">HR1</strain>
    </source>
</reference>
<evidence type="ECO:0000313" key="2">
    <source>
        <dbReference type="EMBL" id="GBB88975.1"/>
    </source>
</evidence>
<dbReference type="OrthoDB" id="10257471at2759"/>
<dbReference type="Proteomes" id="UP000615446">
    <property type="component" value="Unassembled WGS sequence"/>
</dbReference>
<evidence type="ECO:0000313" key="3">
    <source>
        <dbReference type="EMBL" id="GES72899.1"/>
    </source>
</evidence>
<dbReference type="InterPro" id="IPR006553">
    <property type="entry name" value="Leu-rich_rpt_Cys-con_subtyp"/>
</dbReference>
<dbReference type="GO" id="GO:0031146">
    <property type="term" value="P:SCF-dependent proteasomal ubiquitin-dependent protein catabolic process"/>
    <property type="evidence" value="ECO:0007669"/>
    <property type="project" value="TreeGrafter"/>
</dbReference>
<evidence type="ECO:0000256" key="1">
    <source>
        <dbReference type="SAM" id="MobiDB-lite"/>
    </source>
</evidence>
<protein>
    <submittedName>
        <fullName evidence="3">F-box/LRR-repeat protein 2 isoform X2</fullName>
    </submittedName>
</protein>
<dbReference type="SMART" id="SM00367">
    <property type="entry name" value="LRR_CC"/>
    <property type="match status" value="5"/>
</dbReference>